<dbReference type="Proteomes" id="UP000285652">
    <property type="component" value="Unassembled WGS sequence"/>
</dbReference>
<gene>
    <name evidence="1" type="ORF">DW860_04000</name>
    <name evidence="2" type="ORF">DWZ24_03490</name>
</gene>
<reference evidence="3 4" key="1">
    <citation type="submission" date="2018-08" db="EMBL/GenBank/DDBJ databases">
        <title>A genome reference for cultivated species of the human gut microbiota.</title>
        <authorList>
            <person name="Zou Y."/>
            <person name="Xue W."/>
            <person name="Luo G."/>
        </authorList>
    </citation>
    <scope>NUCLEOTIDE SEQUENCE [LARGE SCALE GENOMIC DNA]</scope>
    <source>
        <strain evidence="2 4">AF31-13BH</strain>
        <strain evidence="1 3">AM37-5</strain>
    </source>
</reference>
<evidence type="ECO:0000313" key="3">
    <source>
        <dbReference type="Proteomes" id="UP000284742"/>
    </source>
</evidence>
<sequence length="68" mass="7886">MDSYELTDVSYADANNCVISTRETYYVQVKGKPLQLMTQECKYNVENQGDKWQLTSFADIKVVSRIKQ</sequence>
<dbReference type="EMBL" id="QRQQ01000002">
    <property type="protein sequence ID" value="RHN18288.1"/>
    <property type="molecule type" value="Genomic_DNA"/>
</dbReference>
<proteinExistence type="predicted"/>
<comment type="caution">
    <text evidence="1">The sequence shown here is derived from an EMBL/GenBank/DDBJ whole genome shotgun (WGS) entry which is preliminary data.</text>
</comment>
<evidence type="ECO:0000313" key="4">
    <source>
        <dbReference type="Proteomes" id="UP000285652"/>
    </source>
</evidence>
<dbReference type="EMBL" id="QSHK01000002">
    <property type="protein sequence ID" value="RHC09504.1"/>
    <property type="molecule type" value="Genomic_DNA"/>
</dbReference>
<accession>A0A413YM17</accession>
<dbReference type="AlphaFoldDB" id="A0A413YM17"/>
<name>A0A413YM17_9FIRM</name>
<dbReference type="Proteomes" id="UP000284742">
    <property type="component" value="Unassembled WGS sequence"/>
</dbReference>
<evidence type="ECO:0000313" key="1">
    <source>
        <dbReference type="EMBL" id="RHC09504.1"/>
    </source>
</evidence>
<organism evidence="1 3">
    <name type="scientific">Dorea formicigenerans</name>
    <dbReference type="NCBI Taxonomy" id="39486"/>
    <lineage>
        <taxon>Bacteria</taxon>
        <taxon>Bacillati</taxon>
        <taxon>Bacillota</taxon>
        <taxon>Clostridia</taxon>
        <taxon>Lachnospirales</taxon>
        <taxon>Lachnospiraceae</taxon>
        <taxon>Dorea</taxon>
    </lineage>
</organism>
<protein>
    <submittedName>
        <fullName evidence="1">Uncharacterized protein</fullName>
    </submittedName>
</protein>
<evidence type="ECO:0000313" key="2">
    <source>
        <dbReference type="EMBL" id="RHN18288.1"/>
    </source>
</evidence>